<dbReference type="InterPro" id="IPR007590">
    <property type="entry name" value="Saf4/Yju2"/>
</dbReference>
<accession>A0A319CWM0</accession>
<dbReference type="PANTHER" id="PTHR12111:SF2">
    <property type="entry name" value="SPLICING FACTOR YJU2B-RELATED"/>
    <property type="match status" value="1"/>
</dbReference>
<dbReference type="OrthoDB" id="360327at2759"/>
<organism evidence="3 4">
    <name type="scientific">Aspergillus ellipticus CBS 707.79</name>
    <dbReference type="NCBI Taxonomy" id="1448320"/>
    <lineage>
        <taxon>Eukaryota</taxon>
        <taxon>Fungi</taxon>
        <taxon>Dikarya</taxon>
        <taxon>Ascomycota</taxon>
        <taxon>Pezizomycotina</taxon>
        <taxon>Eurotiomycetes</taxon>
        <taxon>Eurotiomycetidae</taxon>
        <taxon>Eurotiales</taxon>
        <taxon>Aspergillaceae</taxon>
        <taxon>Aspergillus</taxon>
        <taxon>Aspergillus subgen. Circumdati</taxon>
    </lineage>
</organism>
<proteinExistence type="inferred from homology"/>
<dbReference type="Proteomes" id="UP000247810">
    <property type="component" value="Unassembled WGS sequence"/>
</dbReference>
<name>A0A319CWM0_9EURO</name>
<gene>
    <name evidence="3" type="ORF">BO71DRAFT_364318</name>
</gene>
<evidence type="ECO:0000256" key="1">
    <source>
        <dbReference type="ARBA" id="ARBA00005595"/>
    </source>
</evidence>
<evidence type="ECO:0000313" key="4">
    <source>
        <dbReference type="Proteomes" id="UP000247810"/>
    </source>
</evidence>
<sequence length="345" mass="37965">MQGFNMGRYVPPDQEGLTTGNKLHNKHALGSRARHLKTTNSLIVRFEMPFAVWCTTCSPHETLIGQGVRFNAEKKKVGNYYSTPVYSFRMKHGACGGLIEIRTDPQNTEYVVTEGGRRRDTGVGFGDVLGGEIVVKGKDEGGGDAFSKLEGKVEDKKRGASERDRILELQARQKRDWEDPYEKSRRLRRSFRVERKGLERREEEKEALRDKLSLGIDVVDEIESDRVRAGMVEFGGEGGRSARMKPLFFAAEGGEGKGKGTGKGVAADRKALLRGELAGNTRAVVDPFLSSDGSEWRPEVKRRKMATGKLGGGDTKEGVDGEAADAELVDVPRPAGLVDYVSDSD</sequence>
<dbReference type="PANTHER" id="PTHR12111">
    <property type="entry name" value="SPLICING FACTOR YJU2"/>
    <property type="match status" value="1"/>
</dbReference>
<keyword evidence="4" id="KW-1185">Reference proteome</keyword>
<evidence type="ECO:0000256" key="2">
    <source>
        <dbReference type="SAM" id="MobiDB-lite"/>
    </source>
</evidence>
<evidence type="ECO:0000313" key="3">
    <source>
        <dbReference type="EMBL" id="PYH89029.1"/>
    </source>
</evidence>
<dbReference type="STRING" id="1448320.A0A319CWM0"/>
<dbReference type="Pfam" id="PF04502">
    <property type="entry name" value="Saf4_Yju2"/>
    <property type="match status" value="1"/>
</dbReference>
<reference evidence="3 4" key="1">
    <citation type="submission" date="2018-02" db="EMBL/GenBank/DDBJ databases">
        <title>The genomes of Aspergillus section Nigri reveals drivers in fungal speciation.</title>
        <authorList>
            <consortium name="DOE Joint Genome Institute"/>
            <person name="Vesth T.C."/>
            <person name="Nybo J."/>
            <person name="Theobald S."/>
            <person name="Brandl J."/>
            <person name="Frisvad J.C."/>
            <person name="Nielsen K.F."/>
            <person name="Lyhne E.K."/>
            <person name="Kogle M.E."/>
            <person name="Kuo A."/>
            <person name="Riley R."/>
            <person name="Clum A."/>
            <person name="Nolan M."/>
            <person name="Lipzen A."/>
            <person name="Salamov A."/>
            <person name="Henrissat B."/>
            <person name="Wiebenga A."/>
            <person name="De vries R.P."/>
            <person name="Grigoriev I.V."/>
            <person name="Mortensen U.H."/>
            <person name="Andersen M.R."/>
            <person name="Baker S.E."/>
        </authorList>
    </citation>
    <scope>NUCLEOTIDE SEQUENCE [LARGE SCALE GENOMIC DNA]</scope>
    <source>
        <strain evidence="3 4">CBS 707.79</strain>
    </source>
</reference>
<dbReference type="GO" id="GO:0000398">
    <property type="term" value="P:mRNA splicing, via spliceosome"/>
    <property type="evidence" value="ECO:0007669"/>
    <property type="project" value="InterPro"/>
</dbReference>
<dbReference type="EMBL" id="KZ826052">
    <property type="protein sequence ID" value="PYH89029.1"/>
    <property type="molecule type" value="Genomic_DNA"/>
</dbReference>
<feature type="region of interest" description="Disordered" evidence="2">
    <location>
        <begin position="287"/>
        <end position="325"/>
    </location>
</feature>
<dbReference type="GO" id="GO:0005684">
    <property type="term" value="C:U2-type spliceosomal complex"/>
    <property type="evidence" value="ECO:0007669"/>
    <property type="project" value="TreeGrafter"/>
</dbReference>
<dbReference type="GO" id="GO:0071014">
    <property type="term" value="C:post-mRNA release spliceosomal complex"/>
    <property type="evidence" value="ECO:0007669"/>
    <property type="project" value="TreeGrafter"/>
</dbReference>
<protein>
    <submittedName>
        <fullName evidence="3">DUF572-domain-containing protein</fullName>
    </submittedName>
</protein>
<comment type="similarity">
    <text evidence="1">Belongs to the CWC16 family.</text>
</comment>
<dbReference type="AlphaFoldDB" id="A0A319CWM0"/>
<dbReference type="VEuPathDB" id="FungiDB:BO71DRAFT_364318"/>